<comment type="subcellular location">
    <subcellularLocation>
        <location evidence="1">Cell inner membrane</location>
        <topology evidence="1">Peripheral membrane protein</topology>
        <orientation evidence="1">Cytoplasmic side</orientation>
    </subcellularLocation>
</comment>
<dbReference type="NCBIfam" id="TIGR02193">
    <property type="entry name" value="heptsyl_trn_I"/>
    <property type="match status" value="1"/>
</dbReference>
<keyword evidence="3" id="KW-1003">Cell membrane</keyword>
<dbReference type="GO" id="GO:0008713">
    <property type="term" value="F:ADP-heptose-lipopolysaccharide heptosyltransferase activity"/>
    <property type="evidence" value="ECO:0007669"/>
    <property type="project" value="TreeGrafter"/>
</dbReference>
<keyword evidence="5" id="KW-0328">Glycosyltransferase</keyword>
<dbReference type="Gene3D" id="3.40.50.2000">
    <property type="entry name" value="Glycogen Phosphorylase B"/>
    <property type="match status" value="2"/>
</dbReference>
<evidence type="ECO:0000256" key="7">
    <source>
        <dbReference type="ARBA" id="ARBA00022985"/>
    </source>
</evidence>
<dbReference type="InterPro" id="IPR011908">
    <property type="entry name" value="LipoPS_heptosylTferase-I"/>
</dbReference>
<keyword evidence="15" id="KW-1185">Reference proteome</keyword>
<evidence type="ECO:0000256" key="10">
    <source>
        <dbReference type="ARBA" id="ARBA00044041"/>
    </source>
</evidence>
<organism evidence="14 15">
    <name type="scientific">BD1-7 clade bacterium</name>
    <dbReference type="NCBI Taxonomy" id="2029982"/>
    <lineage>
        <taxon>Bacteria</taxon>
        <taxon>Pseudomonadati</taxon>
        <taxon>Pseudomonadota</taxon>
        <taxon>Gammaproteobacteria</taxon>
        <taxon>Cellvibrionales</taxon>
        <taxon>Spongiibacteraceae</taxon>
        <taxon>BD1-7 clade</taxon>
    </lineage>
</organism>
<evidence type="ECO:0000256" key="4">
    <source>
        <dbReference type="ARBA" id="ARBA00022519"/>
    </source>
</evidence>
<dbReference type="SUPFAM" id="SSF53756">
    <property type="entry name" value="UDP-Glycosyltransferase/glycogen phosphorylase"/>
    <property type="match status" value="1"/>
</dbReference>
<keyword evidence="7" id="KW-0448">Lipopolysaccharide biosynthesis</keyword>
<keyword evidence="6 14" id="KW-0808">Transferase</keyword>
<dbReference type="InterPro" id="IPR002201">
    <property type="entry name" value="Glyco_trans_9"/>
</dbReference>
<evidence type="ECO:0000256" key="6">
    <source>
        <dbReference type="ARBA" id="ARBA00022679"/>
    </source>
</evidence>
<evidence type="ECO:0000313" key="15">
    <source>
        <dbReference type="Proteomes" id="UP000441399"/>
    </source>
</evidence>
<evidence type="ECO:0000256" key="1">
    <source>
        <dbReference type="ARBA" id="ARBA00004515"/>
    </source>
</evidence>
<comment type="pathway">
    <text evidence="2">Bacterial outer membrane biogenesis; LPS core biosynthesis.</text>
</comment>
<dbReference type="GO" id="GO:0005886">
    <property type="term" value="C:plasma membrane"/>
    <property type="evidence" value="ECO:0007669"/>
    <property type="project" value="UniProtKB-SubCell"/>
</dbReference>
<evidence type="ECO:0000256" key="13">
    <source>
        <dbReference type="ARBA" id="ARBA00049201"/>
    </source>
</evidence>
<proteinExistence type="inferred from homology"/>
<evidence type="ECO:0000256" key="11">
    <source>
        <dbReference type="ARBA" id="ARBA00044190"/>
    </source>
</evidence>
<protein>
    <recommendedName>
        <fullName evidence="11">Lipopolysaccharide heptosyltransferase 1</fullName>
        <ecNumber evidence="10">2.4.99.23</ecNumber>
    </recommendedName>
    <alternativeName>
        <fullName evidence="12">ADP-heptose:lipopolysaccharide heptosyltransferase I</fullName>
    </alternativeName>
</protein>
<dbReference type="Pfam" id="PF01075">
    <property type="entry name" value="Glyco_transf_9"/>
    <property type="match status" value="1"/>
</dbReference>
<keyword evidence="4" id="KW-0997">Cell inner membrane</keyword>
<dbReference type="GO" id="GO:0009244">
    <property type="term" value="P:lipopolysaccharide core region biosynthetic process"/>
    <property type="evidence" value="ECO:0007669"/>
    <property type="project" value="InterPro"/>
</dbReference>
<dbReference type="CDD" id="cd03789">
    <property type="entry name" value="GT9_LPS_heptosyltransferase"/>
    <property type="match status" value="1"/>
</dbReference>
<dbReference type="InterPro" id="IPR051199">
    <property type="entry name" value="LPS_LOS_Heptosyltrfase"/>
</dbReference>
<dbReference type="Proteomes" id="UP000441399">
    <property type="component" value="Unassembled WGS sequence"/>
</dbReference>
<dbReference type="PANTHER" id="PTHR30160">
    <property type="entry name" value="TETRAACYLDISACCHARIDE 4'-KINASE-RELATED"/>
    <property type="match status" value="1"/>
</dbReference>
<evidence type="ECO:0000256" key="8">
    <source>
        <dbReference type="ARBA" id="ARBA00023136"/>
    </source>
</evidence>
<keyword evidence="8" id="KW-0472">Membrane</keyword>
<sequence length="338" mass="37718">MKKILLVKTTSLGDLIHAMPAVTDLHHAMGDVELHWLVEESFRDIPYWHPAVTKVHTCAVRTWRKKPFAKETRAAVAALKADLKAEDFDLVIDAQGLVKSAWIVRWLAGEKHGYDKHSIREPLASRVYDIGHSISREQTAIDRNRQLLAAVNGYSLSNLPLSFGLSIERPSNLDMPVDKPYLVFLHGTNWSSKIWPVAYWQALAEDMQQRGFQVYLPWGDDAERQRAHEIAGDSGAVVLDRLPLTSIAYLLQNAHTVVGSDTGLSHIAGALSTHTLGLYGSTNSKLTGLVGDNVKSLQSDFDCSPCMKRECPLVRSDGIIPCYERIGPERVRDYIVRS</sequence>
<reference evidence="14 15" key="1">
    <citation type="submission" date="2019-11" db="EMBL/GenBank/DDBJ databases">
        <authorList>
            <person name="Holert J."/>
        </authorList>
    </citation>
    <scope>NUCLEOTIDE SEQUENCE [LARGE SCALE GENOMIC DNA]</scope>
    <source>
        <strain evidence="14">SB11_3</strain>
    </source>
</reference>
<evidence type="ECO:0000256" key="12">
    <source>
        <dbReference type="ARBA" id="ARBA00044330"/>
    </source>
</evidence>
<gene>
    <name evidence="14" type="primary">rfaC</name>
    <name evidence="14" type="ORF">OPDIPICF_03401</name>
</gene>
<evidence type="ECO:0000256" key="9">
    <source>
        <dbReference type="ARBA" id="ARBA00043995"/>
    </source>
</evidence>
<dbReference type="GO" id="GO:0005829">
    <property type="term" value="C:cytosol"/>
    <property type="evidence" value="ECO:0007669"/>
    <property type="project" value="TreeGrafter"/>
</dbReference>
<evidence type="ECO:0000313" key="14">
    <source>
        <dbReference type="EMBL" id="CAA0125228.1"/>
    </source>
</evidence>
<accession>A0A5S9R180</accession>
<dbReference type="AlphaFoldDB" id="A0A5S9R180"/>
<dbReference type="OrthoDB" id="9767552at2"/>
<dbReference type="PANTHER" id="PTHR30160:SF19">
    <property type="entry name" value="LIPOPOLYSACCHARIDE HEPTOSYLTRANSFERASE 1"/>
    <property type="match status" value="1"/>
</dbReference>
<comment type="catalytic activity">
    <reaction evidence="13">
        <text>an alpha-Kdo-(2-&gt;4)-alpha-Kdo-(2-&gt;6)-lipid A + ADP-L-glycero-beta-D-manno-heptose = an L-alpha-D-Hep-(1-&gt;5)-[alpha-Kdo-(2-&gt;4)]-alpha-Kdo-(2-&gt;6)-lipid A + ADP + H(+)</text>
        <dbReference type="Rhea" id="RHEA:74067"/>
        <dbReference type="ChEBI" id="CHEBI:15378"/>
        <dbReference type="ChEBI" id="CHEBI:61506"/>
        <dbReference type="ChEBI" id="CHEBI:176431"/>
        <dbReference type="ChEBI" id="CHEBI:193068"/>
        <dbReference type="ChEBI" id="CHEBI:456216"/>
        <dbReference type="EC" id="2.4.99.23"/>
    </reaction>
</comment>
<dbReference type="EC" id="2.4.99.23" evidence="10"/>
<name>A0A5S9R180_9GAMM</name>
<evidence type="ECO:0000256" key="3">
    <source>
        <dbReference type="ARBA" id="ARBA00022475"/>
    </source>
</evidence>
<dbReference type="EMBL" id="CACSIO010000061">
    <property type="protein sequence ID" value="CAA0125228.1"/>
    <property type="molecule type" value="Genomic_DNA"/>
</dbReference>
<comment type="similarity">
    <text evidence="9">Belongs to the glycosyltransferase 9 family.</text>
</comment>
<evidence type="ECO:0000256" key="2">
    <source>
        <dbReference type="ARBA" id="ARBA00004713"/>
    </source>
</evidence>
<evidence type="ECO:0000256" key="5">
    <source>
        <dbReference type="ARBA" id="ARBA00022676"/>
    </source>
</evidence>